<keyword evidence="1" id="KW-1185">Reference proteome</keyword>
<dbReference type="WBParaSite" id="Csp11.Scaffold629.g9974.t1">
    <property type="protein sequence ID" value="Csp11.Scaffold629.g9974.t1"/>
    <property type="gene ID" value="Csp11.Scaffold629.g9974"/>
</dbReference>
<dbReference type="AlphaFoldDB" id="A0A1I7UJK4"/>
<accession>A0A1I7UJK4</accession>
<proteinExistence type="predicted"/>
<dbReference type="STRING" id="1561998.A0A1I7UJK4"/>
<sequence length="96" mass="11221">MFFLLLFLPSIINSYKIAIPANLIDEVNPVLEFVDFRVQVIPYETKPLWNIKQEYDTLIRNGDFPFLLPEPRGEHQTLTISQKRTVEMNALLSSIR</sequence>
<dbReference type="eggNOG" id="KOG1052">
    <property type="taxonomic scope" value="Eukaryota"/>
</dbReference>
<organism evidence="1 2">
    <name type="scientific">Caenorhabditis tropicalis</name>
    <dbReference type="NCBI Taxonomy" id="1561998"/>
    <lineage>
        <taxon>Eukaryota</taxon>
        <taxon>Metazoa</taxon>
        <taxon>Ecdysozoa</taxon>
        <taxon>Nematoda</taxon>
        <taxon>Chromadorea</taxon>
        <taxon>Rhabditida</taxon>
        <taxon>Rhabditina</taxon>
        <taxon>Rhabditomorpha</taxon>
        <taxon>Rhabditoidea</taxon>
        <taxon>Rhabditidae</taxon>
        <taxon>Peloderinae</taxon>
        <taxon>Caenorhabditis</taxon>
    </lineage>
</organism>
<protein>
    <submittedName>
        <fullName evidence="2">Uncharacterized protein</fullName>
    </submittedName>
</protein>
<evidence type="ECO:0000313" key="1">
    <source>
        <dbReference type="Proteomes" id="UP000095282"/>
    </source>
</evidence>
<evidence type="ECO:0000313" key="2">
    <source>
        <dbReference type="WBParaSite" id="Csp11.Scaffold629.g9974.t1"/>
    </source>
</evidence>
<dbReference type="Proteomes" id="UP000095282">
    <property type="component" value="Unplaced"/>
</dbReference>
<reference evidence="2" key="1">
    <citation type="submission" date="2016-11" db="UniProtKB">
        <authorList>
            <consortium name="WormBaseParasite"/>
        </authorList>
    </citation>
    <scope>IDENTIFICATION</scope>
</reference>
<name>A0A1I7UJK4_9PELO</name>